<evidence type="ECO:0008006" key="3">
    <source>
        <dbReference type="Google" id="ProtNLM"/>
    </source>
</evidence>
<dbReference type="Gene3D" id="1.20.1220.20">
    <property type="entry name" value="Uncharcterised protein PF01724"/>
    <property type="match status" value="1"/>
</dbReference>
<dbReference type="RefSeq" id="WP_058619639.1">
    <property type="nucleotide sequence ID" value="NZ_AP024145.1"/>
</dbReference>
<evidence type="ECO:0000313" key="2">
    <source>
        <dbReference type="Proteomes" id="UP000663508"/>
    </source>
</evidence>
<organism evidence="1 2">
    <name type="scientific">Methylobacterium indicum</name>
    <dbReference type="NCBI Taxonomy" id="1775910"/>
    <lineage>
        <taxon>Bacteria</taxon>
        <taxon>Pseudomonadati</taxon>
        <taxon>Pseudomonadota</taxon>
        <taxon>Alphaproteobacteria</taxon>
        <taxon>Hyphomicrobiales</taxon>
        <taxon>Methylobacteriaceae</taxon>
        <taxon>Methylobacterium</taxon>
    </lineage>
</organism>
<dbReference type="OrthoDB" id="7994584at2"/>
<dbReference type="EMBL" id="AP024145">
    <property type="protein sequence ID" value="BCM85423.1"/>
    <property type="molecule type" value="Genomic_DNA"/>
</dbReference>
<dbReference type="KEGG" id="mind:mvi_38840"/>
<gene>
    <name evidence="1" type="ORF">mvi_38840</name>
</gene>
<dbReference type="Pfam" id="PF01724">
    <property type="entry name" value="DUF29"/>
    <property type="match status" value="1"/>
</dbReference>
<protein>
    <recommendedName>
        <fullName evidence="3">DUF29 domain-containing protein</fullName>
    </recommendedName>
</protein>
<dbReference type="Proteomes" id="UP000663508">
    <property type="component" value="Chromosome"/>
</dbReference>
<proteinExistence type="predicted"/>
<name>A0A8H8WWB7_9HYPH</name>
<dbReference type="AlphaFoldDB" id="A0A8H8WWB7"/>
<accession>A0A8H8WWB7</accession>
<sequence length="167" mass="18903">MSEQGRRDLFSTDLSAWAEEQTRLLAAGAVEAIDHAHIAAIVRDLGERERREIRDRLGVILTGLLRWGAEVDLRSEGWAITIDRQRRLVAARLADSPSLRPELPWMVAEVYPEAKARAVLESALFDDSFSESCPFTDEEILMPGFLPDPHGDDAVRGPDWWRREAVR</sequence>
<dbReference type="InterPro" id="IPR002636">
    <property type="entry name" value="DUF29"/>
</dbReference>
<evidence type="ECO:0000313" key="1">
    <source>
        <dbReference type="EMBL" id="BCM85423.1"/>
    </source>
</evidence>
<dbReference type="PANTHER" id="PTHR34235">
    <property type="entry name" value="SLR1203 PROTEIN-RELATED"/>
    <property type="match status" value="1"/>
</dbReference>
<reference evidence="1" key="1">
    <citation type="submission" date="2020-11" db="EMBL/GenBank/DDBJ databases">
        <title>Complete genome sequence of a novel pathogenic Methylobacterium strain isolated from rice in Vietnam.</title>
        <authorList>
            <person name="Lai K."/>
            <person name="Okazaki S."/>
            <person name="Higashi K."/>
            <person name="Mori H."/>
            <person name="Toyoda A."/>
            <person name="Kurokawa K."/>
        </authorList>
    </citation>
    <scope>NUCLEOTIDE SEQUENCE</scope>
    <source>
        <strain evidence="1">VL1</strain>
    </source>
</reference>